<feature type="region of interest" description="Disordered" evidence="1">
    <location>
        <begin position="71"/>
        <end position="144"/>
    </location>
</feature>
<protein>
    <submittedName>
        <fullName evidence="2">Uncharacterized protein</fullName>
    </submittedName>
</protein>
<comment type="caution">
    <text evidence="2">The sequence shown here is derived from an EMBL/GenBank/DDBJ whole genome shotgun (WGS) entry which is preliminary data.</text>
</comment>
<evidence type="ECO:0000313" key="3">
    <source>
        <dbReference type="Proteomes" id="UP000192596"/>
    </source>
</evidence>
<organism evidence="2 3">
    <name type="scientific">Cryoendolithus antarcticus</name>
    <dbReference type="NCBI Taxonomy" id="1507870"/>
    <lineage>
        <taxon>Eukaryota</taxon>
        <taxon>Fungi</taxon>
        <taxon>Dikarya</taxon>
        <taxon>Ascomycota</taxon>
        <taxon>Pezizomycotina</taxon>
        <taxon>Dothideomycetes</taxon>
        <taxon>Dothideomycetidae</taxon>
        <taxon>Cladosporiales</taxon>
        <taxon>Cladosporiaceae</taxon>
        <taxon>Cryoendolithus</taxon>
    </lineage>
</organism>
<reference evidence="3" key="1">
    <citation type="submission" date="2017-03" db="EMBL/GenBank/DDBJ databases">
        <title>Genomes of endolithic fungi from Antarctica.</title>
        <authorList>
            <person name="Coleine C."/>
            <person name="Masonjones S."/>
            <person name="Stajich J.E."/>
        </authorList>
    </citation>
    <scope>NUCLEOTIDE SEQUENCE [LARGE SCALE GENOMIC DNA]</scope>
    <source>
        <strain evidence="3">CCFEE 5527</strain>
    </source>
</reference>
<dbReference type="InParanoid" id="A0A1V8T0T4"/>
<dbReference type="Proteomes" id="UP000192596">
    <property type="component" value="Unassembled WGS sequence"/>
</dbReference>
<gene>
    <name evidence="2" type="ORF">B0A48_07845</name>
</gene>
<accession>A0A1V8T0T4</accession>
<dbReference type="EMBL" id="NAJO01000020">
    <property type="protein sequence ID" value="OQO04828.1"/>
    <property type="molecule type" value="Genomic_DNA"/>
</dbReference>
<sequence>MSARPIPQQRGKVDKIAPQQASTAGKPVPQQRSKVENNPPRRNVTLTEDDMGFAIRYAAKVSQEFKFKGAEFGRPTFGGTASSSAPTRPSDIGSGSGSGFAQYGGHVNPAFLPQGAHVNPAFGRHGSSPLANGGTRRKAAGSWA</sequence>
<evidence type="ECO:0000256" key="1">
    <source>
        <dbReference type="SAM" id="MobiDB-lite"/>
    </source>
</evidence>
<keyword evidence="3" id="KW-1185">Reference proteome</keyword>
<evidence type="ECO:0000313" key="2">
    <source>
        <dbReference type="EMBL" id="OQO04828.1"/>
    </source>
</evidence>
<feature type="compositionally biased region" description="Basic residues" evidence="1">
    <location>
        <begin position="135"/>
        <end position="144"/>
    </location>
</feature>
<proteinExistence type="predicted"/>
<feature type="region of interest" description="Disordered" evidence="1">
    <location>
        <begin position="1"/>
        <end position="47"/>
    </location>
</feature>
<name>A0A1V8T0T4_9PEZI</name>
<dbReference type="AlphaFoldDB" id="A0A1V8T0T4"/>